<feature type="transmembrane region" description="Helical" evidence="7">
    <location>
        <begin position="67"/>
        <end position="87"/>
    </location>
</feature>
<dbReference type="RefSeq" id="WP_386394782.1">
    <property type="nucleotide sequence ID" value="NZ_JBHSPT010000014.1"/>
</dbReference>
<dbReference type="InterPro" id="IPR003439">
    <property type="entry name" value="ABC_transporter-like_ATP-bd"/>
</dbReference>
<sequence length="620" mass="66938">MKTAIRRASPAVRRIGSAARLSVSAAPHLLCVHIAMAVVAALLPVAMAWLTKLTLDGLSAGSSLQQAVAPAAVLAVGGLVAGILPHASSYVRSCMERQVGLHAQTRLFEAVGRIIGLGPFESPTFLDRLNLAKQAGGRAPLQVVDGFIGASKSVVTMAAFVGSLSVVSPELSVFVVIFGFPVIVAEVLLARRRTAMMWGISPTERREFFYNQLLSNVNAAKEIRLYSLGRFLRNRMLDDRRLINSAREKMDRHTFRVQAGLGLMAALVAGAGLLWAVRAADSGRLTLGDITMLVAAIAAVQSGLAQFAAQTAVAHEALVMFGHYETVTHAEPDLVVHAAPRAIAPLTSGIELHDVWFRYSEDDDWVLRGVNLSIGAGKSVAVVGLNGAGKSTLVKLLCRFYDPTRGRILWDGIDLRDIDVDELRSRMGAVFQDFMHYDMTAGENIALGDLSALGDSARLHDAAEHAGIHKKLVGLPRGYDTLLSRTFYLESEKGVEDSGVLLSGGEWQRVALARVFLRSDRDFLILDEPTSGLDPEAEYEFHSALKALREGRTSLVISHRMGTVRTADHIVVLAQGKVTESGSHEELMSRENVYAKLFRAQAAGYSPQPGVAVVRTQEVP</sequence>
<dbReference type="InterPro" id="IPR027417">
    <property type="entry name" value="P-loop_NTPase"/>
</dbReference>
<evidence type="ECO:0000259" key="8">
    <source>
        <dbReference type="PROSITE" id="PS50893"/>
    </source>
</evidence>
<evidence type="ECO:0000313" key="11">
    <source>
        <dbReference type="Proteomes" id="UP001596242"/>
    </source>
</evidence>
<dbReference type="InterPro" id="IPR036640">
    <property type="entry name" value="ABC1_TM_sf"/>
</dbReference>
<dbReference type="GO" id="GO:0005524">
    <property type="term" value="F:ATP binding"/>
    <property type="evidence" value="ECO:0007669"/>
    <property type="project" value="UniProtKB-KW"/>
</dbReference>
<keyword evidence="6 7" id="KW-0472">Membrane</keyword>
<evidence type="ECO:0000256" key="5">
    <source>
        <dbReference type="ARBA" id="ARBA00022989"/>
    </source>
</evidence>
<dbReference type="EMBL" id="JBHSPT010000014">
    <property type="protein sequence ID" value="MFC6055389.1"/>
    <property type="molecule type" value="Genomic_DNA"/>
</dbReference>
<reference evidence="11" key="1">
    <citation type="journal article" date="2019" name="Int. J. Syst. Evol. Microbiol.">
        <title>The Global Catalogue of Microorganisms (GCM) 10K type strain sequencing project: providing services to taxonomists for standard genome sequencing and annotation.</title>
        <authorList>
            <consortium name="The Broad Institute Genomics Platform"/>
            <consortium name="The Broad Institute Genome Sequencing Center for Infectious Disease"/>
            <person name="Wu L."/>
            <person name="Ma J."/>
        </authorList>
    </citation>
    <scope>NUCLEOTIDE SEQUENCE [LARGE SCALE GENOMIC DNA]</scope>
    <source>
        <strain evidence="11">JCM 12763</strain>
    </source>
</reference>
<name>A0ABW1LV94_9ACTN</name>
<evidence type="ECO:0000256" key="2">
    <source>
        <dbReference type="ARBA" id="ARBA00022692"/>
    </source>
</evidence>
<feature type="transmembrane region" description="Helical" evidence="7">
    <location>
        <begin position="257"/>
        <end position="277"/>
    </location>
</feature>
<dbReference type="PANTHER" id="PTHR43394">
    <property type="entry name" value="ATP-DEPENDENT PERMEASE MDL1, MITOCHONDRIAL"/>
    <property type="match status" value="1"/>
</dbReference>
<feature type="transmembrane region" description="Helical" evidence="7">
    <location>
        <begin position="171"/>
        <end position="190"/>
    </location>
</feature>
<keyword evidence="11" id="KW-1185">Reference proteome</keyword>
<keyword evidence="4 10" id="KW-0067">ATP-binding</keyword>
<feature type="transmembrane region" description="Helical" evidence="7">
    <location>
        <begin position="21"/>
        <end position="47"/>
    </location>
</feature>
<dbReference type="SUPFAM" id="SSF90123">
    <property type="entry name" value="ABC transporter transmembrane region"/>
    <property type="match status" value="1"/>
</dbReference>
<keyword evidence="3" id="KW-0547">Nucleotide-binding</keyword>
<evidence type="ECO:0000256" key="6">
    <source>
        <dbReference type="ARBA" id="ARBA00023136"/>
    </source>
</evidence>
<feature type="domain" description="ABC transporter" evidence="8">
    <location>
        <begin position="350"/>
        <end position="600"/>
    </location>
</feature>
<dbReference type="PROSITE" id="PS50893">
    <property type="entry name" value="ABC_TRANSPORTER_2"/>
    <property type="match status" value="1"/>
</dbReference>
<dbReference type="SUPFAM" id="SSF52540">
    <property type="entry name" value="P-loop containing nucleoside triphosphate hydrolases"/>
    <property type="match status" value="1"/>
</dbReference>
<feature type="domain" description="ABC transmembrane type-1" evidence="9">
    <location>
        <begin position="34"/>
        <end position="316"/>
    </location>
</feature>
<protein>
    <submittedName>
        <fullName evidence="10">ABC transporter ATP-binding protein</fullName>
    </submittedName>
</protein>
<dbReference type="PROSITE" id="PS50929">
    <property type="entry name" value="ABC_TM1F"/>
    <property type="match status" value="1"/>
</dbReference>
<accession>A0ABW1LV94</accession>
<evidence type="ECO:0000256" key="1">
    <source>
        <dbReference type="ARBA" id="ARBA00004651"/>
    </source>
</evidence>
<comment type="subcellular location">
    <subcellularLocation>
        <location evidence="1">Cell membrane</location>
        <topology evidence="1">Multi-pass membrane protein</topology>
    </subcellularLocation>
</comment>
<dbReference type="SMART" id="SM00382">
    <property type="entry name" value="AAA"/>
    <property type="match status" value="1"/>
</dbReference>
<keyword evidence="2 7" id="KW-0812">Transmembrane</keyword>
<dbReference type="PANTHER" id="PTHR43394:SF1">
    <property type="entry name" value="ATP-BINDING CASSETTE SUB-FAMILY B MEMBER 10, MITOCHONDRIAL"/>
    <property type="match status" value="1"/>
</dbReference>
<dbReference type="InterPro" id="IPR017871">
    <property type="entry name" value="ABC_transporter-like_CS"/>
</dbReference>
<dbReference type="PROSITE" id="PS00211">
    <property type="entry name" value="ABC_TRANSPORTER_1"/>
    <property type="match status" value="1"/>
</dbReference>
<evidence type="ECO:0000256" key="3">
    <source>
        <dbReference type="ARBA" id="ARBA00022741"/>
    </source>
</evidence>
<evidence type="ECO:0000313" key="10">
    <source>
        <dbReference type="EMBL" id="MFC6055389.1"/>
    </source>
</evidence>
<organism evidence="10 11">
    <name type="scientific">Streptomyces pratens</name>
    <dbReference type="NCBI Taxonomy" id="887456"/>
    <lineage>
        <taxon>Bacteria</taxon>
        <taxon>Bacillati</taxon>
        <taxon>Actinomycetota</taxon>
        <taxon>Actinomycetes</taxon>
        <taxon>Kitasatosporales</taxon>
        <taxon>Streptomycetaceae</taxon>
        <taxon>Streptomyces</taxon>
    </lineage>
</organism>
<dbReference type="Gene3D" id="1.20.1560.10">
    <property type="entry name" value="ABC transporter type 1, transmembrane domain"/>
    <property type="match status" value="1"/>
</dbReference>
<proteinExistence type="predicted"/>
<evidence type="ECO:0000259" key="9">
    <source>
        <dbReference type="PROSITE" id="PS50929"/>
    </source>
</evidence>
<keyword evidence="5 7" id="KW-1133">Transmembrane helix</keyword>
<evidence type="ECO:0000256" key="7">
    <source>
        <dbReference type="SAM" id="Phobius"/>
    </source>
</evidence>
<gene>
    <name evidence="10" type="ORF">ACFP50_07910</name>
</gene>
<dbReference type="Proteomes" id="UP001596242">
    <property type="component" value="Unassembled WGS sequence"/>
</dbReference>
<evidence type="ECO:0000256" key="4">
    <source>
        <dbReference type="ARBA" id="ARBA00022840"/>
    </source>
</evidence>
<dbReference type="Pfam" id="PF00005">
    <property type="entry name" value="ABC_tran"/>
    <property type="match status" value="1"/>
</dbReference>
<feature type="transmembrane region" description="Helical" evidence="7">
    <location>
        <begin position="143"/>
        <end position="165"/>
    </location>
</feature>
<dbReference type="InterPro" id="IPR011527">
    <property type="entry name" value="ABC1_TM_dom"/>
</dbReference>
<dbReference type="InterPro" id="IPR003593">
    <property type="entry name" value="AAA+_ATPase"/>
</dbReference>
<dbReference type="InterPro" id="IPR039421">
    <property type="entry name" value="Type_1_exporter"/>
</dbReference>
<dbReference type="Gene3D" id="3.40.50.300">
    <property type="entry name" value="P-loop containing nucleotide triphosphate hydrolases"/>
    <property type="match status" value="1"/>
</dbReference>
<comment type="caution">
    <text evidence="10">The sequence shown here is derived from an EMBL/GenBank/DDBJ whole genome shotgun (WGS) entry which is preliminary data.</text>
</comment>